<keyword evidence="3 6" id="KW-0597">Phosphoprotein</keyword>
<keyword evidence="4" id="KW-0808">Transferase</keyword>
<dbReference type="SUPFAM" id="SSF55785">
    <property type="entry name" value="PYP-like sensor domain (PAS domain)"/>
    <property type="match status" value="4"/>
</dbReference>
<dbReference type="Gene3D" id="3.30.450.40">
    <property type="match status" value="1"/>
</dbReference>
<keyword evidence="5 10" id="KW-0418">Kinase</keyword>
<dbReference type="PROSITE" id="PS50110">
    <property type="entry name" value="RESPONSE_REGULATORY"/>
    <property type="match status" value="1"/>
</dbReference>
<evidence type="ECO:0000256" key="3">
    <source>
        <dbReference type="ARBA" id="ARBA00022553"/>
    </source>
</evidence>
<comment type="catalytic activity">
    <reaction evidence="1">
        <text>ATP + protein L-histidine = ADP + protein N-phospho-L-histidine.</text>
        <dbReference type="EC" id="2.7.13.3"/>
    </reaction>
</comment>
<dbReference type="InterPro" id="IPR005467">
    <property type="entry name" value="His_kinase_dom"/>
</dbReference>
<dbReference type="SMART" id="SM00387">
    <property type="entry name" value="HATPase_c"/>
    <property type="match status" value="1"/>
</dbReference>
<dbReference type="NCBIfam" id="TIGR00229">
    <property type="entry name" value="sensory_box"/>
    <property type="match status" value="3"/>
</dbReference>
<dbReference type="RefSeq" id="WP_238301228.1">
    <property type="nucleotide sequence ID" value="NZ_BPQM01000013.1"/>
</dbReference>
<dbReference type="InterPro" id="IPR003018">
    <property type="entry name" value="GAF"/>
</dbReference>
<dbReference type="InterPro" id="IPR003594">
    <property type="entry name" value="HATPase_dom"/>
</dbReference>
<dbReference type="SUPFAM" id="SSF55781">
    <property type="entry name" value="GAF domain-like"/>
    <property type="match status" value="1"/>
</dbReference>
<sequence length="1095" mass="120618">MGARMRAHDWASTFLGPADRWPQAFVTLLRVMLSSRQPMFLCWGPERTLVYNDAYAPMLGARHPDALGRPFFDVWPEVRIEVGVLMDRVYAGDPVHMDDLQLTLHRNGYPEETHFSFSYTPVPDDRNTVARLFCACTEITKQVLAERRLSAERERFASLFEQTPTFMTVLRGREHRFELANPRYLKLVGHRDVVGRTVAEALPDAVEQGFLEILDQVYDSGVPQTFHGIRYAVQAVPGGPHDERFVDVVYQPIRDVDGTVGGIFIEGADVTDRARAETRREALVRITDRFNELTRADDIAFAASQVLGETLAVSRVGYGTIDPDAETLHVERDWNAPGVETLAGVVPLRTYGSFIDSLKRGEFVSIADVERDDRTAGAAEASKGRGAHAFVNVPVLEQGRLVAALFVNHAEVRDWAPDDLAFIREVAGRTRIAVERSRVETALRDLNADLERQVAERSRELSRTWQVSTDLLGIADDAGFFVRTNPAWKSLLGWSDAEAARIPFVELVHPDDVRATHAALDRLRAGEAVLRFENRCRTTAGGYRWLAWVAVPEGGQFYCSARDVTEEREHAATLAERTAERDRLWNLSEDMLARANYQGTMSAVSPAWTQVLGWSEAELLSRPYATFMHPDDTDQTLAALVRMGDTKRPTRFENRIAASDGSWKSIEWTVAPEPDGLHFIAVGRDLSVAKAREAELAAAQEALRQSQKMEAVGQLTGGLAHDFNNLLAGISGSLELMQTRMQQGRLSDVDRYMAAAQGASKRAAALTHRLLAFSRRQTLAPKPTDVNRLVSGMQELIQRTVGPAIPVEVVGASGLWPALVDPPQLENALLNLCINARDAMPDGGRITVETANKWLDERAARQHDMPEGQYLSLCVTDTGTGMPPDVVARVFEPFFTTKPLGEGTGLGLSMIYGFAQQSGGQVRIYSEVGRGTTVCVYLPRHYGEIAEDTGDEVATTLPRSEQGETVLVVDDEPTVRMLVNDILEDLGYTAIEAADSAAGLKVLQSDVRIDLLVTDVGLPGGMNGRQMADAGRVTRPDLKVLFITGYAENSILGNGHLAPGMAVLTKPFAVDTMSARIRSMIEASDAGPLGRRLVP</sequence>
<evidence type="ECO:0000256" key="4">
    <source>
        <dbReference type="ARBA" id="ARBA00022679"/>
    </source>
</evidence>
<dbReference type="InterPro" id="IPR011006">
    <property type="entry name" value="CheY-like_superfamily"/>
</dbReference>
<comment type="caution">
    <text evidence="10">The sequence shown here is derived from an EMBL/GenBank/DDBJ whole genome shotgun (WGS) entry which is preliminary data.</text>
</comment>
<feature type="domain" description="PAS" evidence="9">
    <location>
        <begin position="457"/>
        <end position="527"/>
    </location>
</feature>
<dbReference type="PROSITE" id="PS50109">
    <property type="entry name" value="HIS_KIN"/>
    <property type="match status" value="1"/>
</dbReference>
<dbReference type="InterPro" id="IPR001789">
    <property type="entry name" value="Sig_transdc_resp-reg_receiver"/>
</dbReference>
<dbReference type="EC" id="2.7.13.3" evidence="2"/>
<dbReference type="SUPFAM" id="SSF52172">
    <property type="entry name" value="CheY-like"/>
    <property type="match status" value="1"/>
</dbReference>
<dbReference type="Pfam" id="PF08447">
    <property type="entry name" value="PAS_3"/>
    <property type="match status" value="2"/>
</dbReference>
<evidence type="ECO:0000256" key="2">
    <source>
        <dbReference type="ARBA" id="ARBA00012438"/>
    </source>
</evidence>
<dbReference type="Proteomes" id="UP001055108">
    <property type="component" value="Unassembled WGS sequence"/>
</dbReference>
<dbReference type="InterPro" id="IPR029016">
    <property type="entry name" value="GAF-like_dom_sf"/>
</dbReference>
<evidence type="ECO:0000256" key="6">
    <source>
        <dbReference type="PROSITE-ProRule" id="PRU00169"/>
    </source>
</evidence>
<dbReference type="SMART" id="SM00448">
    <property type="entry name" value="REC"/>
    <property type="match status" value="1"/>
</dbReference>
<dbReference type="Pfam" id="PF08448">
    <property type="entry name" value="PAS_4"/>
    <property type="match status" value="2"/>
</dbReference>
<dbReference type="Pfam" id="PF00512">
    <property type="entry name" value="HisKA"/>
    <property type="match status" value="1"/>
</dbReference>
<dbReference type="SMART" id="SM00086">
    <property type="entry name" value="PAC"/>
    <property type="match status" value="3"/>
</dbReference>
<dbReference type="Pfam" id="PF01590">
    <property type="entry name" value="GAF"/>
    <property type="match status" value="1"/>
</dbReference>
<keyword evidence="11" id="KW-1185">Reference proteome</keyword>
<dbReference type="Pfam" id="PF00072">
    <property type="entry name" value="Response_reg"/>
    <property type="match status" value="1"/>
</dbReference>
<reference evidence="10" key="1">
    <citation type="journal article" date="2016" name="Front. Microbiol.">
        <title>Genome Sequence of the Piezophilic, Mesophilic Sulfate-Reducing Bacterium Desulfovibrio indicus J2T.</title>
        <authorList>
            <person name="Cao J."/>
            <person name="Maignien L."/>
            <person name="Shao Z."/>
            <person name="Alain K."/>
            <person name="Jebbar M."/>
        </authorList>
    </citation>
    <scope>NUCLEOTIDE SEQUENCE</scope>
    <source>
        <strain evidence="10">NBRC 103626</strain>
    </source>
</reference>
<evidence type="ECO:0000259" key="7">
    <source>
        <dbReference type="PROSITE" id="PS50109"/>
    </source>
</evidence>
<gene>
    <name evidence="10" type="primary">rcsC_6</name>
    <name evidence="10" type="ORF">NBEOAGPD_0668</name>
</gene>
<feature type="modified residue" description="4-aspartylphosphate" evidence="6">
    <location>
        <position position="1015"/>
    </location>
</feature>
<dbReference type="EMBL" id="BPQM01000013">
    <property type="protein sequence ID" value="GJD77463.1"/>
    <property type="molecule type" value="Genomic_DNA"/>
</dbReference>
<evidence type="ECO:0000259" key="8">
    <source>
        <dbReference type="PROSITE" id="PS50110"/>
    </source>
</evidence>
<dbReference type="Gene3D" id="3.30.450.20">
    <property type="entry name" value="PAS domain"/>
    <property type="match status" value="4"/>
</dbReference>
<feature type="domain" description="Response regulatory" evidence="8">
    <location>
        <begin position="965"/>
        <end position="1081"/>
    </location>
</feature>
<dbReference type="InterPro" id="IPR013656">
    <property type="entry name" value="PAS_4"/>
</dbReference>
<dbReference type="SMART" id="SM00065">
    <property type="entry name" value="GAF"/>
    <property type="match status" value="1"/>
</dbReference>
<dbReference type="InterPro" id="IPR036890">
    <property type="entry name" value="HATPase_C_sf"/>
</dbReference>
<dbReference type="Gene3D" id="1.10.287.130">
    <property type="match status" value="1"/>
</dbReference>
<dbReference type="InterPro" id="IPR013655">
    <property type="entry name" value="PAS_fold_3"/>
</dbReference>
<dbReference type="CDD" id="cd00130">
    <property type="entry name" value="PAS"/>
    <property type="match status" value="2"/>
</dbReference>
<dbReference type="Gene3D" id="3.40.50.2300">
    <property type="match status" value="1"/>
</dbReference>
<reference evidence="10" key="2">
    <citation type="submission" date="2021-08" db="EMBL/GenBank/DDBJ databases">
        <authorList>
            <person name="Tani A."/>
            <person name="Ola A."/>
            <person name="Ogura Y."/>
            <person name="Katsura K."/>
            <person name="Hayashi T."/>
        </authorList>
    </citation>
    <scope>NUCLEOTIDE SEQUENCE</scope>
    <source>
        <strain evidence="10">NBRC 103626</strain>
    </source>
</reference>
<evidence type="ECO:0000256" key="1">
    <source>
        <dbReference type="ARBA" id="ARBA00000085"/>
    </source>
</evidence>
<dbReference type="InterPro" id="IPR001610">
    <property type="entry name" value="PAC"/>
</dbReference>
<evidence type="ECO:0000313" key="10">
    <source>
        <dbReference type="EMBL" id="GJD77463.1"/>
    </source>
</evidence>
<dbReference type="SUPFAM" id="SSF55874">
    <property type="entry name" value="ATPase domain of HSP90 chaperone/DNA topoisomerase II/histidine kinase"/>
    <property type="match status" value="1"/>
</dbReference>
<dbReference type="InterPro" id="IPR036097">
    <property type="entry name" value="HisK_dim/P_sf"/>
</dbReference>
<dbReference type="SUPFAM" id="SSF47384">
    <property type="entry name" value="Homodimeric domain of signal transducing histidine kinase"/>
    <property type="match status" value="1"/>
</dbReference>
<dbReference type="PRINTS" id="PR00344">
    <property type="entry name" value="BCTRLSENSOR"/>
</dbReference>
<organism evidence="10 11">
    <name type="scientific">Methylobacterium gregans</name>
    <dbReference type="NCBI Taxonomy" id="374424"/>
    <lineage>
        <taxon>Bacteria</taxon>
        <taxon>Pseudomonadati</taxon>
        <taxon>Pseudomonadota</taxon>
        <taxon>Alphaproteobacteria</taxon>
        <taxon>Hyphomicrobiales</taxon>
        <taxon>Methylobacteriaceae</taxon>
        <taxon>Methylobacterium</taxon>
    </lineage>
</organism>
<evidence type="ECO:0000256" key="5">
    <source>
        <dbReference type="ARBA" id="ARBA00022777"/>
    </source>
</evidence>
<feature type="domain" description="Histidine kinase" evidence="7">
    <location>
        <begin position="718"/>
        <end position="942"/>
    </location>
</feature>
<dbReference type="InterPro" id="IPR003661">
    <property type="entry name" value="HisK_dim/P_dom"/>
</dbReference>
<dbReference type="AlphaFoldDB" id="A0AA37MA19"/>
<dbReference type="CDD" id="cd00082">
    <property type="entry name" value="HisKA"/>
    <property type="match status" value="1"/>
</dbReference>
<dbReference type="Gene3D" id="3.30.565.10">
    <property type="entry name" value="Histidine kinase-like ATPase, C-terminal domain"/>
    <property type="match status" value="1"/>
</dbReference>
<evidence type="ECO:0000259" key="9">
    <source>
        <dbReference type="PROSITE" id="PS50112"/>
    </source>
</evidence>
<proteinExistence type="predicted"/>
<dbReference type="PANTHER" id="PTHR43065">
    <property type="entry name" value="SENSOR HISTIDINE KINASE"/>
    <property type="match status" value="1"/>
</dbReference>
<dbReference type="SMART" id="SM00091">
    <property type="entry name" value="PAS"/>
    <property type="match status" value="4"/>
</dbReference>
<evidence type="ECO:0000313" key="11">
    <source>
        <dbReference type="Proteomes" id="UP001055108"/>
    </source>
</evidence>
<name>A0AA37MA19_9HYPH</name>
<accession>A0AA37MA19</accession>
<feature type="domain" description="PAS" evidence="9">
    <location>
        <begin position="596"/>
        <end position="647"/>
    </location>
</feature>
<dbReference type="InterPro" id="IPR000014">
    <property type="entry name" value="PAS"/>
</dbReference>
<dbReference type="InterPro" id="IPR004358">
    <property type="entry name" value="Sig_transdc_His_kin-like_C"/>
</dbReference>
<dbReference type="CDD" id="cd16919">
    <property type="entry name" value="HATPase_CckA-like"/>
    <property type="match status" value="1"/>
</dbReference>
<dbReference type="Pfam" id="PF02518">
    <property type="entry name" value="HATPase_c"/>
    <property type="match status" value="1"/>
</dbReference>
<dbReference type="InterPro" id="IPR035965">
    <property type="entry name" value="PAS-like_dom_sf"/>
</dbReference>
<dbReference type="GO" id="GO:0000155">
    <property type="term" value="F:phosphorelay sensor kinase activity"/>
    <property type="evidence" value="ECO:0007669"/>
    <property type="project" value="InterPro"/>
</dbReference>
<dbReference type="SMART" id="SM00388">
    <property type="entry name" value="HisKA"/>
    <property type="match status" value="1"/>
</dbReference>
<dbReference type="CDD" id="cd18161">
    <property type="entry name" value="REC_hyHK_blue-like"/>
    <property type="match status" value="1"/>
</dbReference>
<protein>
    <recommendedName>
        <fullName evidence="2">histidine kinase</fullName>
        <ecNumber evidence="2">2.7.13.3</ecNumber>
    </recommendedName>
</protein>
<dbReference type="PANTHER" id="PTHR43065:SF42">
    <property type="entry name" value="TWO-COMPONENT SENSOR PPRA"/>
    <property type="match status" value="1"/>
</dbReference>
<dbReference type="PROSITE" id="PS50112">
    <property type="entry name" value="PAS"/>
    <property type="match status" value="2"/>
</dbReference>